<keyword evidence="3" id="KW-1185">Reference proteome</keyword>
<organism evidence="2 3">
    <name type="scientific">Nocardia jiangsuensis</name>
    <dbReference type="NCBI Taxonomy" id="1691563"/>
    <lineage>
        <taxon>Bacteria</taxon>
        <taxon>Bacillati</taxon>
        <taxon>Actinomycetota</taxon>
        <taxon>Actinomycetes</taxon>
        <taxon>Mycobacteriales</taxon>
        <taxon>Nocardiaceae</taxon>
        <taxon>Nocardia</taxon>
    </lineage>
</organism>
<sequence>MTPSLTQRLGYLFGRTLPASMSDWVLRDLTGPGATRRYLLRILIPVIPPLLLFLLLPGPLWMGAAMMALLYIPLVYFTVALMYVYRRHRLVQHGLDPALADAETRARGAAERAEYERRHGRGGAGHTG</sequence>
<keyword evidence="1" id="KW-0472">Membrane</keyword>
<keyword evidence="1" id="KW-0812">Transmembrane</keyword>
<accession>A0ABV8DVY5</accession>
<dbReference type="Proteomes" id="UP001595696">
    <property type="component" value="Unassembled WGS sequence"/>
</dbReference>
<feature type="transmembrane region" description="Helical" evidence="1">
    <location>
        <begin position="38"/>
        <end position="56"/>
    </location>
</feature>
<dbReference type="InterPro" id="IPR035197">
    <property type="entry name" value="DUF5313"/>
</dbReference>
<comment type="caution">
    <text evidence="2">The sequence shown here is derived from an EMBL/GenBank/DDBJ whole genome shotgun (WGS) entry which is preliminary data.</text>
</comment>
<dbReference type="RefSeq" id="WP_378613557.1">
    <property type="nucleotide sequence ID" value="NZ_JBHSAX010000014.1"/>
</dbReference>
<name>A0ABV8DVY5_9NOCA</name>
<keyword evidence="1" id="KW-1133">Transmembrane helix</keyword>
<protein>
    <submittedName>
        <fullName evidence="2">DUF5313 family protein</fullName>
    </submittedName>
</protein>
<dbReference type="EMBL" id="JBHSAX010000014">
    <property type="protein sequence ID" value="MFC3963820.1"/>
    <property type="molecule type" value="Genomic_DNA"/>
</dbReference>
<gene>
    <name evidence="2" type="ORF">ACFO0B_17655</name>
</gene>
<dbReference type="Pfam" id="PF17240">
    <property type="entry name" value="DUF5313"/>
    <property type="match status" value="1"/>
</dbReference>
<evidence type="ECO:0000313" key="3">
    <source>
        <dbReference type="Proteomes" id="UP001595696"/>
    </source>
</evidence>
<reference evidence="3" key="1">
    <citation type="journal article" date="2019" name="Int. J. Syst. Evol. Microbiol.">
        <title>The Global Catalogue of Microorganisms (GCM) 10K type strain sequencing project: providing services to taxonomists for standard genome sequencing and annotation.</title>
        <authorList>
            <consortium name="The Broad Institute Genomics Platform"/>
            <consortium name="The Broad Institute Genome Sequencing Center for Infectious Disease"/>
            <person name="Wu L."/>
            <person name="Ma J."/>
        </authorList>
    </citation>
    <scope>NUCLEOTIDE SEQUENCE [LARGE SCALE GENOMIC DNA]</scope>
    <source>
        <strain evidence="3">CGMCC 4.7330</strain>
    </source>
</reference>
<feature type="transmembrane region" description="Helical" evidence="1">
    <location>
        <begin position="62"/>
        <end position="85"/>
    </location>
</feature>
<evidence type="ECO:0000256" key="1">
    <source>
        <dbReference type="SAM" id="Phobius"/>
    </source>
</evidence>
<proteinExistence type="predicted"/>
<evidence type="ECO:0000313" key="2">
    <source>
        <dbReference type="EMBL" id="MFC3963820.1"/>
    </source>
</evidence>